<dbReference type="EMBL" id="BBYR01000009">
    <property type="protein sequence ID" value="GAP34700.1"/>
    <property type="molecule type" value="Genomic_DNA"/>
</dbReference>
<accession>A0A0K8NXP7</accession>
<dbReference type="Gene3D" id="3.40.630.30">
    <property type="match status" value="1"/>
</dbReference>
<dbReference type="InterPro" id="IPR016181">
    <property type="entry name" value="Acyl_CoA_acyltransferase"/>
</dbReference>
<dbReference type="PROSITE" id="PS51186">
    <property type="entry name" value="GNAT"/>
    <property type="match status" value="1"/>
</dbReference>
<dbReference type="NCBIfam" id="TIGR00051">
    <property type="entry name" value="YbgC/FadM family acyl-CoA thioesterase"/>
    <property type="match status" value="1"/>
</dbReference>
<evidence type="ECO:0000313" key="5">
    <source>
        <dbReference type="Proteomes" id="UP000037660"/>
    </source>
</evidence>
<evidence type="ECO:0000259" key="3">
    <source>
        <dbReference type="PROSITE" id="PS51186"/>
    </source>
</evidence>
<dbReference type="PANTHER" id="PTHR31793">
    <property type="entry name" value="4-HYDROXYBENZOYL-COA THIOESTERASE FAMILY MEMBER"/>
    <property type="match status" value="1"/>
</dbReference>
<comment type="caution">
    <text evidence="4">The sequence shown here is derived from an EMBL/GenBank/DDBJ whole genome shotgun (WGS) entry which is preliminary data.</text>
</comment>
<dbReference type="Proteomes" id="UP000037660">
    <property type="component" value="Unassembled WGS sequence"/>
</dbReference>
<dbReference type="GO" id="GO:0047617">
    <property type="term" value="F:fatty acyl-CoA hydrolase activity"/>
    <property type="evidence" value="ECO:0007669"/>
    <property type="project" value="TreeGrafter"/>
</dbReference>
<reference evidence="4 5" key="2">
    <citation type="journal article" date="2016" name="Science">
        <title>A bacterium that degrades and assimilates poly(ethylene terephthalate).</title>
        <authorList>
            <person name="Yoshida S."/>
            <person name="Hiraga K."/>
            <person name="Takehana T."/>
            <person name="Taniguchi I."/>
            <person name="Yamaji H."/>
            <person name="Maeda Y."/>
            <person name="Toyohara K."/>
            <person name="Miyamoto K."/>
            <person name="Kimura Y."/>
            <person name="Oda K."/>
        </authorList>
    </citation>
    <scope>NUCLEOTIDE SEQUENCE [LARGE SCALE GENOMIC DNA]</scope>
    <source>
        <strain evidence="5">NBRC 110686 / TISTR 2288 / 201-F6</strain>
    </source>
</reference>
<dbReference type="STRING" id="1547922.ISF6_5408"/>
<dbReference type="InterPro" id="IPR006684">
    <property type="entry name" value="YbgC/YbaW"/>
</dbReference>
<proteinExistence type="inferred from homology"/>
<dbReference type="Pfam" id="PF03061">
    <property type="entry name" value="4HBT"/>
    <property type="match status" value="1"/>
</dbReference>
<dbReference type="InterPro" id="IPR000182">
    <property type="entry name" value="GNAT_dom"/>
</dbReference>
<dbReference type="CDD" id="cd00586">
    <property type="entry name" value="4HBT"/>
    <property type="match status" value="1"/>
</dbReference>
<dbReference type="SUPFAM" id="SSF54637">
    <property type="entry name" value="Thioesterase/thiol ester dehydrase-isomerase"/>
    <property type="match status" value="1"/>
</dbReference>
<evidence type="ECO:0000313" key="4">
    <source>
        <dbReference type="EMBL" id="GAP34700.1"/>
    </source>
</evidence>
<dbReference type="InterPro" id="IPR006683">
    <property type="entry name" value="Thioestr_dom"/>
</dbReference>
<dbReference type="InterPro" id="IPR029069">
    <property type="entry name" value="HotDog_dom_sf"/>
</dbReference>
<dbReference type="GO" id="GO:0016747">
    <property type="term" value="F:acyltransferase activity, transferring groups other than amino-acyl groups"/>
    <property type="evidence" value="ECO:0007669"/>
    <property type="project" value="InterPro"/>
</dbReference>
<evidence type="ECO:0000256" key="1">
    <source>
        <dbReference type="ARBA" id="ARBA00005953"/>
    </source>
</evidence>
<keyword evidence="5" id="KW-1185">Reference proteome</keyword>
<reference evidence="5" key="1">
    <citation type="submission" date="2015-07" db="EMBL/GenBank/DDBJ databases">
        <title>Discovery of a poly(ethylene terephthalate assimilation.</title>
        <authorList>
            <person name="Yoshida S."/>
            <person name="Hiraga K."/>
            <person name="Takehana T."/>
            <person name="Taniguchi I."/>
            <person name="Yamaji H."/>
            <person name="Maeda Y."/>
            <person name="Toyohara K."/>
            <person name="Miyamoto K."/>
            <person name="Kimura Y."/>
            <person name="Oda K."/>
        </authorList>
    </citation>
    <scope>NUCLEOTIDE SEQUENCE [LARGE SCALE GENOMIC DNA]</scope>
    <source>
        <strain evidence="5">NBRC 110686 / TISTR 2288 / 201-F6</strain>
    </source>
</reference>
<dbReference type="PANTHER" id="PTHR31793:SF27">
    <property type="entry name" value="NOVEL THIOESTERASE SUPERFAMILY DOMAIN AND SAPOSIN A-TYPE DOMAIN CONTAINING PROTEIN (0610012H03RIK)"/>
    <property type="match status" value="1"/>
</dbReference>
<protein>
    <submittedName>
        <fullName evidence="4">4-hydroxybenzoyl-CoA thioesterase family active site protein</fullName>
    </submittedName>
</protein>
<gene>
    <name evidence="4" type="ORF">ISF6_5408</name>
</gene>
<organism evidence="4 5">
    <name type="scientific">Piscinibacter sakaiensis</name>
    <name type="common">Ideonella sakaiensis</name>
    <dbReference type="NCBI Taxonomy" id="1547922"/>
    <lineage>
        <taxon>Bacteria</taxon>
        <taxon>Pseudomonadati</taxon>
        <taxon>Pseudomonadota</taxon>
        <taxon>Betaproteobacteria</taxon>
        <taxon>Burkholderiales</taxon>
        <taxon>Sphaerotilaceae</taxon>
        <taxon>Piscinibacter</taxon>
    </lineage>
</organism>
<dbReference type="Gene3D" id="3.10.129.10">
    <property type="entry name" value="Hotdog Thioesterase"/>
    <property type="match status" value="1"/>
</dbReference>
<keyword evidence="2" id="KW-0378">Hydrolase</keyword>
<comment type="similarity">
    <text evidence="1">Belongs to the 4-hydroxybenzoyl-CoA thioesterase family.</text>
</comment>
<name>A0A0K8NXP7_PISS1</name>
<feature type="domain" description="N-acetyltransferase" evidence="3">
    <location>
        <begin position="154"/>
        <end position="294"/>
    </location>
</feature>
<dbReference type="SUPFAM" id="SSF55729">
    <property type="entry name" value="Acyl-CoA N-acyltransferases (Nat)"/>
    <property type="match status" value="1"/>
</dbReference>
<dbReference type="InterPro" id="IPR050563">
    <property type="entry name" value="4-hydroxybenzoyl-CoA_TE"/>
</dbReference>
<dbReference type="AlphaFoldDB" id="A0A0K8NXP7"/>
<evidence type="ECO:0000256" key="2">
    <source>
        <dbReference type="ARBA" id="ARBA00022801"/>
    </source>
</evidence>
<dbReference type="Pfam" id="PF13673">
    <property type="entry name" value="Acetyltransf_10"/>
    <property type="match status" value="1"/>
</dbReference>
<sequence length="294" mass="32438">MMPDTPPPPTRADFRFFERLRVRWSEIDAQQIVFNGHYLAYLDTAVAGYWRAMAMPYHETMAGLQGDLYVKKATLEYHRSARYEDLLDIGMRCVQIGRSSMRFAAGVFRQDVLLVGGELVYVFADPATQTSRPVPARLREALQAFEAGEAMARVELGRWDTLAAPAGAIRTQVFVEEQGIPAEMEWDAADAGALHAVAYNRFDAPIATGRLLQPAPRVGQIGRMAVHQAVRGTRVGRQVLDALAQAAQARGDAELLLHAQTSAQAFYARAGFQPRGPVFEEAGIPHVEMVRALG</sequence>